<protein>
    <submittedName>
        <fullName evidence="2">10416_t:CDS:1</fullName>
    </submittedName>
</protein>
<feature type="compositionally biased region" description="Basic and acidic residues" evidence="1">
    <location>
        <begin position="17"/>
        <end position="51"/>
    </location>
</feature>
<dbReference type="AlphaFoldDB" id="A0A9N8V6S0"/>
<keyword evidence="3" id="KW-1185">Reference proteome</keyword>
<feature type="region of interest" description="Disordered" evidence="1">
    <location>
        <begin position="1"/>
        <end position="105"/>
    </location>
</feature>
<sequence>MSKRRRLGKPAALAEKGANEPKMLTEKDLDYGDSRKRDYNVEDCPRKDKFSRGHGTSAELMDKITKPTYDEAPINEEGTDNPTDEPRELTNYKAPLTQETTQDPKIKYYLQEIKDQSEGMPSCDIMEGDQDEGICLEPQRKVVLMGDHFMAAPDNIKQDASNETSGYMLQHTSRKMEKYKPRNSYATTMTLNLSSAKDQFAPTDYYDQEGEHDPIQNGMEPGRTSIR</sequence>
<organism evidence="2 3">
    <name type="scientific">Acaulospora morrowiae</name>
    <dbReference type="NCBI Taxonomy" id="94023"/>
    <lineage>
        <taxon>Eukaryota</taxon>
        <taxon>Fungi</taxon>
        <taxon>Fungi incertae sedis</taxon>
        <taxon>Mucoromycota</taxon>
        <taxon>Glomeromycotina</taxon>
        <taxon>Glomeromycetes</taxon>
        <taxon>Diversisporales</taxon>
        <taxon>Acaulosporaceae</taxon>
        <taxon>Acaulospora</taxon>
    </lineage>
</organism>
<dbReference type="EMBL" id="CAJVPV010000086">
    <property type="protein sequence ID" value="CAG8442028.1"/>
    <property type="molecule type" value="Genomic_DNA"/>
</dbReference>
<evidence type="ECO:0000313" key="2">
    <source>
        <dbReference type="EMBL" id="CAG8442028.1"/>
    </source>
</evidence>
<feature type="compositionally biased region" description="Basic and acidic residues" evidence="1">
    <location>
        <begin position="60"/>
        <end position="69"/>
    </location>
</feature>
<proteinExistence type="predicted"/>
<gene>
    <name evidence="2" type="ORF">AMORRO_LOCUS358</name>
</gene>
<feature type="compositionally biased region" description="Acidic residues" evidence="1">
    <location>
        <begin position="73"/>
        <end position="83"/>
    </location>
</feature>
<evidence type="ECO:0000313" key="3">
    <source>
        <dbReference type="Proteomes" id="UP000789342"/>
    </source>
</evidence>
<feature type="region of interest" description="Disordered" evidence="1">
    <location>
        <begin position="204"/>
        <end position="227"/>
    </location>
</feature>
<name>A0A9N8V6S0_9GLOM</name>
<accession>A0A9N8V6S0</accession>
<dbReference type="Proteomes" id="UP000789342">
    <property type="component" value="Unassembled WGS sequence"/>
</dbReference>
<evidence type="ECO:0000256" key="1">
    <source>
        <dbReference type="SAM" id="MobiDB-lite"/>
    </source>
</evidence>
<reference evidence="2" key="1">
    <citation type="submission" date="2021-06" db="EMBL/GenBank/DDBJ databases">
        <authorList>
            <person name="Kallberg Y."/>
            <person name="Tangrot J."/>
            <person name="Rosling A."/>
        </authorList>
    </citation>
    <scope>NUCLEOTIDE SEQUENCE</scope>
    <source>
        <strain evidence="2">CL551</strain>
    </source>
</reference>
<comment type="caution">
    <text evidence="2">The sequence shown here is derived from an EMBL/GenBank/DDBJ whole genome shotgun (WGS) entry which is preliminary data.</text>
</comment>